<dbReference type="Proteomes" id="UP000000467">
    <property type="component" value="Chromosome"/>
</dbReference>
<evidence type="ECO:0000256" key="1">
    <source>
        <dbReference type="ARBA" id="ARBA00022801"/>
    </source>
</evidence>
<dbReference type="SUPFAM" id="SSF63817">
    <property type="entry name" value="Sortase"/>
    <property type="match status" value="1"/>
</dbReference>
<reference evidence="3 4" key="1">
    <citation type="journal article" date="2012" name="BMC Genomics">
        <title>Genome-guided analysis of physiological and morphological traits of the fermentative acetate oxidizer Thermacetogenium phaeum.</title>
        <authorList>
            <person name="Oehler D."/>
            <person name="Poehlein A."/>
            <person name="Leimbach A."/>
            <person name="Muller N."/>
            <person name="Daniel R."/>
            <person name="Gottschalk G."/>
            <person name="Schink B."/>
        </authorList>
    </citation>
    <scope>NUCLEOTIDE SEQUENCE [LARGE SCALE GENOMIC DNA]</scope>
    <source>
        <strain evidence="4">ATCC BAA-254 / DSM 26808 / PB</strain>
    </source>
</reference>
<dbReference type="InterPro" id="IPR023365">
    <property type="entry name" value="Sortase_dom-sf"/>
</dbReference>
<dbReference type="InterPro" id="IPR005754">
    <property type="entry name" value="Sortase"/>
</dbReference>
<dbReference type="CDD" id="cd05830">
    <property type="entry name" value="Sortase_E"/>
    <property type="match status" value="1"/>
</dbReference>
<dbReference type="RefSeq" id="WP_015050847.1">
    <property type="nucleotide sequence ID" value="NC_018870.1"/>
</dbReference>
<dbReference type="OrthoDB" id="154054at2"/>
<dbReference type="InterPro" id="IPR042003">
    <property type="entry name" value="Sortase_E"/>
</dbReference>
<dbReference type="AlphaFoldDB" id="K4LVC2"/>
<protein>
    <submittedName>
        <fullName evidence="3">Sortase family protein</fullName>
    </submittedName>
</protein>
<gene>
    <name evidence="3" type="ordered locus">Tph_c17680</name>
</gene>
<dbReference type="GO" id="GO:0016787">
    <property type="term" value="F:hydrolase activity"/>
    <property type="evidence" value="ECO:0007669"/>
    <property type="project" value="UniProtKB-KW"/>
</dbReference>
<evidence type="ECO:0000313" key="3">
    <source>
        <dbReference type="EMBL" id="AFV11969.1"/>
    </source>
</evidence>
<organism evidence="3 4">
    <name type="scientific">Thermacetogenium phaeum (strain ATCC BAA-254 / DSM 26808 / PB)</name>
    <dbReference type="NCBI Taxonomy" id="1089553"/>
    <lineage>
        <taxon>Bacteria</taxon>
        <taxon>Bacillati</taxon>
        <taxon>Bacillota</taxon>
        <taxon>Clostridia</taxon>
        <taxon>Thermoanaerobacterales</taxon>
        <taxon>Thermoanaerobacteraceae</taxon>
        <taxon>Thermacetogenium</taxon>
    </lineage>
</organism>
<dbReference type="KEGG" id="tpz:Tph_c17680"/>
<keyword evidence="4" id="KW-1185">Reference proteome</keyword>
<accession>K4LVC2</accession>
<dbReference type="Pfam" id="PF04203">
    <property type="entry name" value="Sortase"/>
    <property type="match status" value="1"/>
</dbReference>
<evidence type="ECO:0000256" key="2">
    <source>
        <dbReference type="PIRSR" id="PIRSR605754-1"/>
    </source>
</evidence>
<dbReference type="STRING" id="1089553.Tph_c17680"/>
<feature type="active site" description="Acyl-thioester intermediate" evidence="2">
    <location>
        <position position="168"/>
    </location>
</feature>
<sequence length="187" mass="20170">MRRKIGWLLIAVGLLLILTPLLGKGYGYYSQFLMRQELERDKRAAGPAALAPETPPCIRPPFLLTIPAISLEAVVVEGTESKALSKGPGLDARGVYPGMPGNVIIAAHRNVFGAWFRELDELQQGDEIFISSGGKKITYIVESVQTVPDDDLSVLKPSASSSLTLITCDLPVSSGRRIVVRALPAET</sequence>
<proteinExistence type="predicted"/>
<dbReference type="Gene3D" id="2.40.260.10">
    <property type="entry name" value="Sortase"/>
    <property type="match status" value="1"/>
</dbReference>
<dbReference type="EMBL" id="CP003732">
    <property type="protein sequence ID" value="AFV11969.1"/>
    <property type="molecule type" value="Genomic_DNA"/>
</dbReference>
<dbReference type="NCBIfam" id="TIGR01076">
    <property type="entry name" value="sortase_fam"/>
    <property type="match status" value="1"/>
</dbReference>
<dbReference type="HOGENOM" id="CLU_045680_8_1_9"/>
<feature type="active site" description="Proton donor/acceptor" evidence="2">
    <location>
        <position position="108"/>
    </location>
</feature>
<dbReference type="eggNOG" id="COG3764">
    <property type="taxonomic scope" value="Bacteria"/>
</dbReference>
<name>K4LVC2_THEPS</name>
<keyword evidence="1" id="KW-0378">Hydrolase</keyword>
<evidence type="ECO:0000313" key="4">
    <source>
        <dbReference type="Proteomes" id="UP000000467"/>
    </source>
</evidence>